<evidence type="ECO:0000313" key="13">
    <source>
        <dbReference type="Proteomes" id="UP000282613"/>
    </source>
</evidence>
<feature type="domain" description="ABC transporter" evidence="11">
    <location>
        <begin position="56"/>
        <end position="294"/>
    </location>
</feature>
<dbReference type="GO" id="GO:0005886">
    <property type="term" value="C:plasma membrane"/>
    <property type="evidence" value="ECO:0007669"/>
    <property type="project" value="UniProtKB-SubCell"/>
</dbReference>
<evidence type="ECO:0000256" key="7">
    <source>
        <dbReference type="ARBA" id="ARBA00022840"/>
    </source>
</evidence>
<dbReference type="Pfam" id="PF00005">
    <property type="entry name" value="ABC_tran"/>
    <property type="match status" value="1"/>
</dbReference>
<dbReference type="InterPro" id="IPR027417">
    <property type="entry name" value="P-loop_NTPase"/>
</dbReference>
<keyword evidence="6" id="KW-0547">Nucleotide-binding</keyword>
<dbReference type="GO" id="GO:0016887">
    <property type="term" value="F:ATP hydrolysis activity"/>
    <property type="evidence" value="ECO:0007669"/>
    <property type="project" value="InterPro"/>
</dbReference>
<comment type="subcellular location">
    <subcellularLocation>
        <location evidence="1">Cell membrane</location>
        <topology evidence="1">Multi-pass membrane protein</topology>
    </subcellularLocation>
</comment>
<evidence type="ECO:0000259" key="11">
    <source>
        <dbReference type="PROSITE" id="PS50893"/>
    </source>
</evidence>
<dbReference type="PANTHER" id="PTHR43394">
    <property type="entry name" value="ATP-DEPENDENT PERMEASE MDL1, MITOCHONDRIAL"/>
    <property type="match status" value="1"/>
</dbReference>
<dbReference type="Gene3D" id="3.40.50.300">
    <property type="entry name" value="P-loop containing nucleotide triphosphate hydrolases"/>
    <property type="match status" value="1"/>
</dbReference>
<dbReference type="InterPro" id="IPR003593">
    <property type="entry name" value="AAA+_ATPase"/>
</dbReference>
<dbReference type="STRING" id="60517.A0A0R3VZW7"/>
<accession>A0A0R3VZW7</accession>
<dbReference type="WBParaSite" id="TASK_0000296101-mRNA-1">
    <property type="protein sequence ID" value="TASK_0000296101-mRNA-1"/>
    <property type="gene ID" value="TASK_0000296101"/>
</dbReference>
<dbReference type="InterPro" id="IPR039421">
    <property type="entry name" value="Type_1_exporter"/>
</dbReference>
<evidence type="ECO:0000256" key="4">
    <source>
        <dbReference type="ARBA" id="ARBA00022692"/>
    </source>
</evidence>
<gene>
    <name evidence="12" type="ORF">TASK_LOCUS2962</name>
</gene>
<dbReference type="SMART" id="SM00382">
    <property type="entry name" value="AAA"/>
    <property type="match status" value="1"/>
</dbReference>
<evidence type="ECO:0000256" key="5">
    <source>
        <dbReference type="ARBA" id="ARBA00022737"/>
    </source>
</evidence>
<dbReference type="OrthoDB" id="6500128at2759"/>
<dbReference type="Proteomes" id="UP000282613">
    <property type="component" value="Unassembled WGS sequence"/>
</dbReference>
<dbReference type="InterPro" id="IPR003439">
    <property type="entry name" value="ABC_transporter-like_ATP-bd"/>
</dbReference>
<evidence type="ECO:0000256" key="10">
    <source>
        <dbReference type="ARBA" id="ARBA00023180"/>
    </source>
</evidence>
<reference evidence="12 13" key="2">
    <citation type="submission" date="2018-11" db="EMBL/GenBank/DDBJ databases">
        <authorList>
            <consortium name="Pathogen Informatics"/>
        </authorList>
    </citation>
    <scope>NUCLEOTIDE SEQUENCE [LARGE SCALE GENOMIC DNA]</scope>
</reference>
<organism evidence="14">
    <name type="scientific">Taenia asiatica</name>
    <name type="common">Asian tapeworm</name>
    <dbReference type="NCBI Taxonomy" id="60517"/>
    <lineage>
        <taxon>Eukaryota</taxon>
        <taxon>Metazoa</taxon>
        <taxon>Spiralia</taxon>
        <taxon>Lophotrochozoa</taxon>
        <taxon>Platyhelminthes</taxon>
        <taxon>Cestoda</taxon>
        <taxon>Eucestoda</taxon>
        <taxon>Cyclophyllidea</taxon>
        <taxon>Taeniidae</taxon>
        <taxon>Taenia</taxon>
    </lineage>
</organism>
<dbReference type="FunFam" id="3.40.50.300:FF:000066">
    <property type="entry name" value="ABC transporter B family member 1"/>
    <property type="match status" value="1"/>
</dbReference>
<evidence type="ECO:0000313" key="12">
    <source>
        <dbReference type="EMBL" id="VDK26719.1"/>
    </source>
</evidence>
<name>A0A0R3VZW7_TAEAS</name>
<dbReference type="GO" id="GO:0005524">
    <property type="term" value="F:ATP binding"/>
    <property type="evidence" value="ECO:0007669"/>
    <property type="project" value="UniProtKB-KW"/>
</dbReference>
<keyword evidence="8" id="KW-1133">Transmembrane helix</keyword>
<keyword evidence="9" id="KW-0472">Membrane</keyword>
<comment type="similarity">
    <text evidence="2">Belongs to the ABC transporter superfamily. ABCB family. Multidrug resistance exporter (TC 3.A.1.201) subfamily.</text>
</comment>
<evidence type="ECO:0000256" key="2">
    <source>
        <dbReference type="ARBA" id="ARBA00007577"/>
    </source>
</evidence>
<keyword evidence="4" id="KW-0812">Transmembrane</keyword>
<evidence type="ECO:0000256" key="9">
    <source>
        <dbReference type="ARBA" id="ARBA00023136"/>
    </source>
</evidence>
<dbReference type="GO" id="GO:0005743">
    <property type="term" value="C:mitochondrial inner membrane"/>
    <property type="evidence" value="ECO:0007669"/>
    <property type="project" value="TreeGrafter"/>
</dbReference>
<keyword evidence="3" id="KW-0813">Transport</keyword>
<dbReference type="EMBL" id="UYRS01004346">
    <property type="protein sequence ID" value="VDK26719.1"/>
    <property type="molecule type" value="Genomic_DNA"/>
</dbReference>
<keyword evidence="10" id="KW-0325">Glycoprotein</keyword>
<keyword evidence="7" id="KW-0067">ATP-binding</keyword>
<dbReference type="PANTHER" id="PTHR43394:SF1">
    <property type="entry name" value="ATP-BINDING CASSETTE SUB-FAMILY B MEMBER 10, MITOCHONDRIAL"/>
    <property type="match status" value="1"/>
</dbReference>
<evidence type="ECO:0000256" key="1">
    <source>
        <dbReference type="ARBA" id="ARBA00004651"/>
    </source>
</evidence>
<evidence type="ECO:0000313" key="14">
    <source>
        <dbReference type="WBParaSite" id="TASK_0000296101-mRNA-1"/>
    </source>
</evidence>
<dbReference type="InterPro" id="IPR017871">
    <property type="entry name" value="ABC_transporter-like_CS"/>
</dbReference>
<reference evidence="14" key="1">
    <citation type="submission" date="2017-02" db="UniProtKB">
        <authorList>
            <consortium name="WormBaseParasite"/>
        </authorList>
    </citation>
    <scope>IDENTIFICATION</scope>
</reference>
<sequence>MLFAGATVGQAFQQFDYFNFAVTAAGEIFPTIDRIPPIDKRPNDEKVRLSSVHCDIVFEDVSFSYPTRPDVLVLDHFSWHLRPGQNLAIVGASGSGKSTLVQLLQRLYDPDSGRITIDGVDLRDLDLAWWRSCIGVVSQEPTLFAGSLMENICLGKPNATLEEVEAAARLAHAHDFISKLPEAYGTVFVAQDGGGGMSGGQKQRVAIARALIRDPKLLLLDEATSALDTRSEKAVQVALGEAKKGRTTVTVAHRLSTVRDADVILVMERGRMVEAGSHEELMARGGAYANLVMRGVRLTVALAIVAFLIDDYALETRSTLLRHLSTTHREK</sequence>
<evidence type="ECO:0000256" key="6">
    <source>
        <dbReference type="ARBA" id="ARBA00022741"/>
    </source>
</evidence>
<dbReference type="PROSITE" id="PS50893">
    <property type="entry name" value="ABC_TRANSPORTER_2"/>
    <property type="match status" value="1"/>
</dbReference>
<dbReference type="AlphaFoldDB" id="A0A0R3VZW7"/>
<keyword evidence="5" id="KW-0677">Repeat</keyword>
<dbReference type="SUPFAM" id="SSF52540">
    <property type="entry name" value="P-loop containing nucleoside triphosphate hydrolases"/>
    <property type="match status" value="1"/>
</dbReference>
<evidence type="ECO:0000256" key="8">
    <source>
        <dbReference type="ARBA" id="ARBA00022989"/>
    </source>
</evidence>
<dbReference type="PROSITE" id="PS00211">
    <property type="entry name" value="ABC_TRANSPORTER_1"/>
    <property type="match status" value="1"/>
</dbReference>
<dbReference type="CDD" id="cd03249">
    <property type="entry name" value="ABC_MTABC3_MDL1_MDL2"/>
    <property type="match status" value="1"/>
</dbReference>
<dbReference type="GO" id="GO:0090374">
    <property type="term" value="P:oligopeptide export from mitochondrion"/>
    <property type="evidence" value="ECO:0007669"/>
    <property type="project" value="TreeGrafter"/>
</dbReference>
<protein>
    <submittedName>
        <fullName evidence="14">ABC transporter domain-containing protein</fullName>
    </submittedName>
</protein>
<evidence type="ECO:0000256" key="3">
    <source>
        <dbReference type="ARBA" id="ARBA00022448"/>
    </source>
</evidence>
<proteinExistence type="inferred from homology"/>
<dbReference type="GO" id="GO:0015421">
    <property type="term" value="F:ABC-type oligopeptide transporter activity"/>
    <property type="evidence" value="ECO:0007669"/>
    <property type="project" value="TreeGrafter"/>
</dbReference>
<keyword evidence="13" id="KW-1185">Reference proteome</keyword>